<evidence type="ECO:0000256" key="6">
    <source>
        <dbReference type="PROSITE-ProRule" id="PRU00169"/>
    </source>
</evidence>
<evidence type="ECO:0000256" key="4">
    <source>
        <dbReference type="ARBA" id="ARBA00022679"/>
    </source>
</evidence>
<dbReference type="SUPFAM" id="SSF47384">
    <property type="entry name" value="Homodimeric domain of signal transducing histidine kinase"/>
    <property type="match status" value="1"/>
</dbReference>
<comment type="caution">
    <text evidence="10">The sequence shown here is derived from an EMBL/GenBank/DDBJ whole genome shotgun (WGS) entry which is preliminary data.</text>
</comment>
<dbReference type="SUPFAM" id="SSF52172">
    <property type="entry name" value="CheY-like"/>
    <property type="match status" value="1"/>
</dbReference>
<accession>A0A0C1QJP9</accession>
<dbReference type="Pfam" id="PF00512">
    <property type="entry name" value="HisKA"/>
    <property type="match status" value="1"/>
</dbReference>
<dbReference type="InterPro" id="IPR036890">
    <property type="entry name" value="HATPase_C_sf"/>
</dbReference>
<feature type="domain" description="PAC" evidence="9">
    <location>
        <begin position="92"/>
        <end position="144"/>
    </location>
</feature>
<dbReference type="SUPFAM" id="SSF55874">
    <property type="entry name" value="ATPase domain of HSP90 chaperone/DNA topoisomerase II/histidine kinase"/>
    <property type="match status" value="1"/>
</dbReference>
<sequence>MHRLEQELYAKLKEHPEIFEFVIESSLDGLWYWDLDNPEQEWMSPKLWQTLGYDPKNKKHEVSEWHKIINLDDLKLALDNFEKHKADPNHPYDQVVRYTHATGKTIWIRCKGLILRNDDGHPARMIGSHIDITEFKESERRAIEALEAREQFFARMSHEIRTPLFGILGIAGTLKNAIGNEKIAQDISTILSCGEQLQSLLNDILTLAKLDAEKLSTSIEKVALDNVFSHIHELYDAAATEKELDLNVDTDNIKHVYVKTDKVRLTQVLSNLVSNAIKYTKSGSVTVKALVQNQTCTLFVTDTGVGIKDVDAIFQAYAQEDNSYEGMVSGSGLGLEVVSQLCELLDYQLKFESALGVGTQVSISMPANKIQPQSEEPEPTTPKLNTPTIDRVLVVDDNALNLVITHKMLNTFCNTIEQASDGYEALQVINSSPPFDLILLDINMPKMNGYEVLALLTTMSMSESTRIIMLSADAYEATQQKCLELGADGYLTKPFTQHELIEALSSTSTET</sequence>
<dbReference type="SMART" id="SM00388">
    <property type="entry name" value="HisKA"/>
    <property type="match status" value="1"/>
</dbReference>
<dbReference type="Pfam" id="PF02518">
    <property type="entry name" value="HATPase_c"/>
    <property type="match status" value="1"/>
</dbReference>
<evidence type="ECO:0000313" key="11">
    <source>
        <dbReference type="Proteomes" id="UP000031327"/>
    </source>
</evidence>
<evidence type="ECO:0000259" key="9">
    <source>
        <dbReference type="PROSITE" id="PS50113"/>
    </source>
</evidence>
<dbReference type="InterPro" id="IPR004358">
    <property type="entry name" value="Sig_transdc_His_kin-like_C"/>
</dbReference>
<evidence type="ECO:0000256" key="1">
    <source>
        <dbReference type="ARBA" id="ARBA00000085"/>
    </source>
</evidence>
<proteinExistence type="predicted"/>
<evidence type="ECO:0000256" key="5">
    <source>
        <dbReference type="ARBA" id="ARBA00022777"/>
    </source>
</evidence>
<dbReference type="CDD" id="cd00082">
    <property type="entry name" value="HisKA"/>
    <property type="match status" value="1"/>
</dbReference>
<evidence type="ECO:0000256" key="3">
    <source>
        <dbReference type="ARBA" id="ARBA00022553"/>
    </source>
</evidence>
<feature type="domain" description="Response regulatory" evidence="8">
    <location>
        <begin position="391"/>
        <end position="508"/>
    </location>
</feature>
<dbReference type="PANTHER" id="PTHR43047:SF72">
    <property type="entry name" value="OSMOSENSING HISTIDINE PROTEIN KINASE SLN1"/>
    <property type="match status" value="1"/>
</dbReference>
<dbReference type="InterPro" id="IPR001610">
    <property type="entry name" value="PAC"/>
</dbReference>
<dbReference type="NCBIfam" id="TIGR00229">
    <property type="entry name" value="sensory_box"/>
    <property type="match status" value="1"/>
</dbReference>
<dbReference type="PROSITE" id="PS50113">
    <property type="entry name" value="PAC"/>
    <property type="match status" value="1"/>
</dbReference>
<dbReference type="InterPro" id="IPR011006">
    <property type="entry name" value="CheY-like_superfamily"/>
</dbReference>
<gene>
    <name evidence="10" type="ORF">JF50_20845</name>
</gene>
<dbReference type="InterPro" id="IPR003594">
    <property type="entry name" value="HATPase_dom"/>
</dbReference>
<evidence type="ECO:0000259" key="8">
    <source>
        <dbReference type="PROSITE" id="PS50110"/>
    </source>
</evidence>
<dbReference type="PROSITE" id="PS50109">
    <property type="entry name" value="HIS_KIN"/>
    <property type="match status" value="1"/>
</dbReference>
<dbReference type="InterPro" id="IPR035965">
    <property type="entry name" value="PAS-like_dom_sf"/>
</dbReference>
<dbReference type="InterPro" id="IPR005467">
    <property type="entry name" value="His_kinase_dom"/>
</dbReference>
<dbReference type="Gene3D" id="3.30.565.10">
    <property type="entry name" value="Histidine kinase-like ATPase, C-terminal domain"/>
    <property type="match status" value="1"/>
</dbReference>
<dbReference type="GO" id="GO:0000155">
    <property type="term" value="F:phosphorelay sensor kinase activity"/>
    <property type="evidence" value="ECO:0007669"/>
    <property type="project" value="InterPro"/>
</dbReference>
<dbReference type="RefSeq" id="WP_039611307.1">
    <property type="nucleotide sequence ID" value="NZ_JWIC01000009.1"/>
</dbReference>
<keyword evidence="3 6" id="KW-0597">Phosphoprotein</keyword>
<evidence type="ECO:0000256" key="2">
    <source>
        <dbReference type="ARBA" id="ARBA00012438"/>
    </source>
</evidence>
<dbReference type="InterPro" id="IPR001789">
    <property type="entry name" value="Sig_transdc_resp-reg_receiver"/>
</dbReference>
<dbReference type="Proteomes" id="UP000031327">
    <property type="component" value="Unassembled WGS sequence"/>
</dbReference>
<dbReference type="PANTHER" id="PTHR43047">
    <property type="entry name" value="TWO-COMPONENT HISTIDINE PROTEIN KINASE"/>
    <property type="match status" value="1"/>
</dbReference>
<dbReference type="Pfam" id="PF08447">
    <property type="entry name" value="PAS_3"/>
    <property type="match status" value="1"/>
</dbReference>
<evidence type="ECO:0000259" key="7">
    <source>
        <dbReference type="PROSITE" id="PS50109"/>
    </source>
</evidence>
<dbReference type="Gene3D" id="1.10.287.130">
    <property type="match status" value="1"/>
</dbReference>
<dbReference type="Gene3D" id="3.30.450.20">
    <property type="entry name" value="PAS domain"/>
    <property type="match status" value="1"/>
</dbReference>
<dbReference type="SUPFAM" id="SSF55785">
    <property type="entry name" value="PYP-like sensor domain (PAS domain)"/>
    <property type="match status" value="1"/>
</dbReference>
<dbReference type="SMART" id="SM00448">
    <property type="entry name" value="REC"/>
    <property type="match status" value="1"/>
</dbReference>
<dbReference type="InterPro" id="IPR000014">
    <property type="entry name" value="PAS"/>
</dbReference>
<dbReference type="InterPro" id="IPR013655">
    <property type="entry name" value="PAS_fold_3"/>
</dbReference>
<dbReference type="PRINTS" id="PR00344">
    <property type="entry name" value="BCTRLSENSOR"/>
</dbReference>
<dbReference type="GO" id="GO:0005886">
    <property type="term" value="C:plasma membrane"/>
    <property type="evidence" value="ECO:0007669"/>
    <property type="project" value="TreeGrafter"/>
</dbReference>
<dbReference type="SMART" id="SM00086">
    <property type="entry name" value="PAC"/>
    <property type="match status" value="1"/>
</dbReference>
<dbReference type="PROSITE" id="PS50110">
    <property type="entry name" value="RESPONSE_REGULATORY"/>
    <property type="match status" value="1"/>
</dbReference>
<dbReference type="InterPro" id="IPR000700">
    <property type="entry name" value="PAS-assoc_C"/>
</dbReference>
<dbReference type="SMART" id="SM00387">
    <property type="entry name" value="HATPase_c"/>
    <property type="match status" value="1"/>
</dbReference>
<name>A0A0C1QJP9_9GAMM</name>
<dbReference type="GO" id="GO:0009927">
    <property type="term" value="F:histidine phosphotransfer kinase activity"/>
    <property type="evidence" value="ECO:0007669"/>
    <property type="project" value="TreeGrafter"/>
</dbReference>
<dbReference type="Gene3D" id="3.40.50.2300">
    <property type="match status" value="1"/>
</dbReference>
<reference evidence="10 11" key="1">
    <citation type="submission" date="2014-12" db="EMBL/GenBank/DDBJ databases">
        <title>Draft Genome Sequence of Pseudoalteromonas luteoviolacea HI1.</title>
        <authorList>
            <person name="Asahina A.Y."/>
            <person name="Hadfield M.G."/>
        </authorList>
    </citation>
    <scope>NUCLEOTIDE SEQUENCE [LARGE SCALE GENOMIC DNA]</scope>
    <source>
        <strain evidence="10 11">HI1</strain>
    </source>
</reference>
<dbReference type="CDD" id="cd00130">
    <property type="entry name" value="PAS"/>
    <property type="match status" value="1"/>
</dbReference>
<feature type="domain" description="Histidine kinase" evidence="7">
    <location>
        <begin position="155"/>
        <end position="369"/>
    </location>
</feature>
<dbReference type="OrthoDB" id="9810730at2"/>
<dbReference type="Pfam" id="PF00072">
    <property type="entry name" value="Response_reg"/>
    <property type="match status" value="1"/>
</dbReference>
<organism evidence="10 11">
    <name type="scientific">Pseudoalteromonas luteoviolacea</name>
    <dbReference type="NCBI Taxonomy" id="43657"/>
    <lineage>
        <taxon>Bacteria</taxon>
        <taxon>Pseudomonadati</taxon>
        <taxon>Pseudomonadota</taxon>
        <taxon>Gammaproteobacteria</taxon>
        <taxon>Alteromonadales</taxon>
        <taxon>Pseudoalteromonadaceae</taxon>
        <taxon>Pseudoalteromonas</taxon>
    </lineage>
</organism>
<dbReference type="AlphaFoldDB" id="A0A0C1QJP9"/>
<comment type="catalytic activity">
    <reaction evidence="1">
        <text>ATP + protein L-histidine = ADP + protein N-phospho-L-histidine.</text>
        <dbReference type="EC" id="2.7.13.3"/>
    </reaction>
</comment>
<feature type="modified residue" description="4-aspartylphosphate" evidence="6">
    <location>
        <position position="441"/>
    </location>
</feature>
<keyword evidence="5" id="KW-0418">Kinase</keyword>
<evidence type="ECO:0000313" key="10">
    <source>
        <dbReference type="EMBL" id="KID55317.1"/>
    </source>
</evidence>
<dbReference type="EMBL" id="JWIC01000009">
    <property type="protein sequence ID" value="KID55317.1"/>
    <property type="molecule type" value="Genomic_DNA"/>
</dbReference>
<dbReference type="InterPro" id="IPR036097">
    <property type="entry name" value="HisK_dim/P_sf"/>
</dbReference>
<dbReference type="EC" id="2.7.13.3" evidence="2"/>
<dbReference type="InterPro" id="IPR003661">
    <property type="entry name" value="HisK_dim/P_dom"/>
</dbReference>
<dbReference type="CDD" id="cd17546">
    <property type="entry name" value="REC_hyHK_CKI1_RcsC-like"/>
    <property type="match status" value="1"/>
</dbReference>
<protein>
    <recommendedName>
        <fullName evidence="2">histidine kinase</fullName>
        <ecNumber evidence="2">2.7.13.3</ecNumber>
    </recommendedName>
</protein>
<keyword evidence="4" id="KW-0808">Transferase</keyword>